<dbReference type="CDD" id="cd13433">
    <property type="entry name" value="Na_channel_gate"/>
    <property type="match status" value="1"/>
</dbReference>
<keyword evidence="16" id="KW-1185">Reference proteome</keyword>
<evidence type="ECO:0000256" key="2">
    <source>
        <dbReference type="ARBA" id="ARBA00004236"/>
    </source>
</evidence>
<dbReference type="GO" id="GO:0001518">
    <property type="term" value="C:voltage-gated sodium channel complex"/>
    <property type="evidence" value="ECO:0007669"/>
    <property type="project" value="TreeGrafter"/>
</dbReference>
<feature type="transmembrane region" description="Helical" evidence="12">
    <location>
        <begin position="1047"/>
        <end position="1066"/>
    </location>
</feature>
<dbReference type="Pfam" id="PF00520">
    <property type="entry name" value="Ion_trans"/>
    <property type="match status" value="4"/>
</dbReference>
<reference evidence="15" key="3">
    <citation type="submission" date="2025-09" db="UniProtKB">
        <authorList>
            <consortium name="Ensembl"/>
        </authorList>
    </citation>
    <scope>IDENTIFICATION</scope>
</reference>
<evidence type="ECO:0000256" key="1">
    <source>
        <dbReference type="ARBA" id="ARBA00004141"/>
    </source>
</evidence>
<feature type="transmembrane region" description="Helical" evidence="12">
    <location>
        <begin position="1385"/>
        <end position="1405"/>
    </location>
</feature>
<feature type="transmembrane region" description="Helical" evidence="12">
    <location>
        <begin position="1474"/>
        <end position="1504"/>
    </location>
</feature>
<evidence type="ECO:0000256" key="12">
    <source>
        <dbReference type="SAM" id="Phobius"/>
    </source>
</evidence>
<feature type="domain" description="Ion transport" evidence="13">
    <location>
        <begin position="1006"/>
        <end position="1275"/>
    </location>
</feature>
<dbReference type="GO" id="GO:0086010">
    <property type="term" value="P:membrane depolarization during action potential"/>
    <property type="evidence" value="ECO:0007669"/>
    <property type="project" value="TreeGrafter"/>
</dbReference>
<feature type="transmembrane region" description="Helical" evidence="12">
    <location>
        <begin position="153"/>
        <end position="173"/>
    </location>
</feature>
<feature type="transmembrane region" description="Helical" evidence="12">
    <location>
        <begin position="1120"/>
        <end position="1146"/>
    </location>
</feature>
<evidence type="ECO:0008006" key="17">
    <source>
        <dbReference type="Google" id="ProtNLM"/>
    </source>
</evidence>
<feature type="region of interest" description="Disordered" evidence="11">
    <location>
        <begin position="1690"/>
        <end position="1717"/>
    </location>
</feature>
<protein>
    <recommendedName>
        <fullName evidence="17">Sodium channel protein</fullName>
    </recommendedName>
</protein>
<dbReference type="STRING" id="48698.ENSPFOP00000007975"/>
<dbReference type="Ensembl" id="ENSPFOT00000007987.2">
    <property type="protein sequence ID" value="ENSPFOP00000007975.2"/>
    <property type="gene ID" value="ENSPFOG00000007101.2"/>
</dbReference>
<accession>A0A087XQC2</accession>
<keyword evidence="10" id="KW-0407">Ion channel</keyword>
<dbReference type="Gene3D" id="1.10.238.10">
    <property type="entry name" value="EF-hand"/>
    <property type="match status" value="1"/>
</dbReference>
<evidence type="ECO:0000313" key="16">
    <source>
        <dbReference type="Proteomes" id="UP000028760"/>
    </source>
</evidence>
<name>A0A087XQC2_POEFO</name>
<evidence type="ECO:0000256" key="10">
    <source>
        <dbReference type="ARBA" id="ARBA00023303"/>
    </source>
</evidence>
<feature type="domain" description="SCN5A-like C-terminal IQ motif" evidence="14">
    <location>
        <begin position="1668"/>
        <end position="1692"/>
    </location>
</feature>
<feature type="transmembrane region" description="Helical" evidence="12">
    <location>
        <begin position="1008"/>
        <end position="1026"/>
    </location>
</feature>
<feature type="region of interest" description="Disordered" evidence="11">
    <location>
        <begin position="28"/>
        <end position="54"/>
    </location>
</feature>
<feature type="domain" description="Ion transport" evidence="13">
    <location>
        <begin position="1324"/>
        <end position="1558"/>
    </location>
</feature>
<dbReference type="GO" id="GO:0005248">
    <property type="term" value="F:voltage-gated sodium channel activity"/>
    <property type="evidence" value="ECO:0007669"/>
    <property type="project" value="TreeGrafter"/>
</dbReference>
<dbReference type="PANTHER" id="PTHR10037:SF223">
    <property type="entry name" value="SODIUM CHANNEL PROTEIN TYPE 4 SUBUNIT ALPHA"/>
    <property type="match status" value="1"/>
</dbReference>
<feature type="transmembrane region" description="Helical" evidence="12">
    <location>
        <begin position="594"/>
        <end position="612"/>
    </location>
</feature>
<reference evidence="16" key="1">
    <citation type="submission" date="2013-10" db="EMBL/GenBank/DDBJ databases">
        <authorList>
            <person name="Schartl M."/>
            <person name="Warren W."/>
        </authorList>
    </citation>
    <scope>NUCLEOTIDE SEQUENCE [LARGE SCALE GENOMIC DNA]</scope>
    <source>
        <strain evidence="16">female</strain>
    </source>
</reference>
<keyword evidence="6" id="KW-0851">Voltage-gated channel</keyword>
<feature type="transmembrane region" description="Helical" evidence="12">
    <location>
        <begin position="1317"/>
        <end position="1343"/>
    </location>
</feature>
<feature type="transmembrane region" description="Helical" evidence="12">
    <location>
        <begin position="1078"/>
        <end position="1100"/>
    </location>
</feature>
<reference evidence="15" key="2">
    <citation type="submission" date="2025-08" db="UniProtKB">
        <authorList>
            <consortium name="Ensembl"/>
        </authorList>
    </citation>
    <scope>IDENTIFICATION</scope>
</reference>
<evidence type="ECO:0000256" key="6">
    <source>
        <dbReference type="ARBA" id="ARBA00022882"/>
    </source>
</evidence>
<evidence type="ECO:0000256" key="3">
    <source>
        <dbReference type="ARBA" id="ARBA00022448"/>
    </source>
</evidence>
<dbReference type="GO" id="GO:0019228">
    <property type="term" value="P:neuronal action potential"/>
    <property type="evidence" value="ECO:0007669"/>
    <property type="project" value="TreeGrafter"/>
</dbReference>
<dbReference type="InterPro" id="IPR005821">
    <property type="entry name" value="Ion_trans_dom"/>
</dbReference>
<feature type="transmembrane region" description="Helical" evidence="12">
    <location>
        <begin position="362"/>
        <end position="389"/>
    </location>
</feature>
<evidence type="ECO:0000259" key="14">
    <source>
        <dbReference type="Pfam" id="PF24609"/>
    </source>
</evidence>
<dbReference type="eggNOG" id="KOG2301">
    <property type="taxonomic scope" value="Eukaryota"/>
</dbReference>
<keyword evidence="3" id="KW-0813">Transport</keyword>
<evidence type="ECO:0000256" key="7">
    <source>
        <dbReference type="ARBA" id="ARBA00022989"/>
    </source>
</evidence>
<feature type="domain" description="Ion transport" evidence="13">
    <location>
        <begin position="123"/>
        <end position="393"/>
    </location>
</feature>
<organism evidence="15 16">
    <name type="scientific">Poecilia formosa</name>
    <name type="common">Amazon molly</name>
    <name type="synonym">Limia formosa</name>
    <dbReference type="NCBI Taxonomy" id="48698"/>
    <lineage>
        <taxon>Eukaryota</taxon>
        <taxon>Metazoa</taxon>
        <taxon>Chordata</taxon>
        <taxon>Craniata</taxon>
        <taxon>Vertebrata</taxon>
        <taxon>Euteleostomi</taxon>
        <taxon>Actinopterygii</taxon>
        <taxon>Neopterygii</taxon>
        <taxon>Teleostei</taxon>
        <taxon>Neoteleostei</taxon>
        <taxon>Acanthomorphata</taxon>
        <taxon>Ovalentaria</taxon>
        <taxon>Atherinomorphae</taxon>
        <taxon>Cyprinodontiformes</taxon>
        <taxon>Poeciliidae</taxon>
        <taxon>Poeciliinae</taxon>
        <taxon>Poecilia</taxon>
    </lineage>
</organism>
<evidence type="ECO:0000256" key="11">
    <source>
        <dbReference type="SAM" id="MobiDB-lite"/>
    </source>
</evidence>
<dbReference type="Gene3D" id="1.20.5.1190">
    <property type="entry name" value="iswi atpase"/>
    <property type="match status" value="1"/>
</dbReference>
<dbReference type="InterPro" id="IPR043203">
    <property type="entry name" value="VGCC_Ca_Na"/>
</dbReference>
<evidence type="ECO:0000256" key="9">
    <source>
        <dbReference type="ARBA" id="ARBA00023136"/>
    </source>
</evidence>
<keyword evidence="4" id="KW-1003">Cell membrane</keyword>
<dbReference type="InterPro" id="IPR027359">
    <property type="entry name" value="Volt_channel_dom_sf"/>
</dbReference>
<feature type="transmembrane region" description="Helical" evidence="12">
    <location>
        <begin position="668"/>
        <end position="694"/>
    </location>
</feature>
<keyword evidence="7 12" id="KW-1133">Transmembrane helix</keyword>
<feature type="transmembrane region" description="Helical" evidence="12">
    <location>
        <begin position="756"/>
        <end position="779"/>
    </location>
</feature>
<dbReference type="InterPro" id="IPR058542">
    <property type="entry name" value="IQ_SCN5A_C"/>
</dbReference>
<keyword evidence="9 12" id="KW-0472">Membrane</keyword>
<dbReference type="EMBL" id="AYCK01015019">
    <property type="status" value="NOT_ANNOTATED_CDS"/>
    <property type="molecule type" value="Genomic_DNA"/>
</dbReference>
<feature type="transmembrane region" description="Helical" evidence="12">
    <location>
        <begin position="242"/>
        <end position="262"/>
    </location>
</feature>
<dbReference type="SUPFAM" id="SSF81324">
    <property type="entry name" value="Voltage-gated potassium channels"/>
    <property type="match status" value="4"/>
</dbReference>
<feature type="transmembrane region" description="Helical" evidence="12">
    <location>
        <begin position="624"/>
        <end position="648"/>
    </location>
</feature>
<dbReference type="Pfam" id="PF24609">
    <property type="entry name" value="IQ_SCN5A_C"/>
    <property type="match status" value="1"/>
</dbReference>
<sequence length="1717" mass="194775">QNQRMTSLLPPVGVEVFRRFTPASLEEIQQEAEKNKKKPEKDQSKPASHLQAGKPLPFIYGHPSPELLSTPLEDLDPFYQSQKTFIVICKTKLIHRFNADRACYLLSPFNCLRSSAIRILINTVFSLFFILTILTNCVSMTMAHMLWARNVEYVFMIIYTGEVILKLLSRGVCFGRFTFLRDPWNWLDVLNITANVKLIFILGHIKNLSVLKGFRLANQMSLCAPTPGLKKTAEGLVQSLKWLAVATVLTVFVLSFLALLGMQVFMGVLKHKCVNSSPSDVSLFVCWLVPGQSDLMLCGNSSDSRRCPTGFICIKTGRNPDYGFTSFDTFGWSLLTVVRIAMQDLLDVLLQLTLQAAGKANISVFVLIFFPGCFLVVSLSVAAVAIALVKQEKAEAAEAKKTEEEFSWIVKVLKKREDSCLCMNGFLPSPISHLPLFQLKNYKLNSSFNAEINCVTTNDACRAYVNSINRDLVRSRIFNEHFLGQQATGEAELLEEHDSPQKKKPAARTLDQENVTVEDTKDEVQPSCCSCADRILQGECCICSQWLKLKLRPFVLSQFFDLGIIVCIIINNVFMAMEHHRMTMDFEWKLANSHLVFTAIFTAELLLKVLALGIKGYFKVSWHIFDFIIVILSLLELFLADIEGLTLLRSVTLLRPLRLGRWWPALRMLMKITWFSVGNLSVVLVFVVFMFAVVGTQLFRQNYQENVCMLSSRCELPRWHMMDFPHAFLLVFRVLSGEWIECMWDCMKISNKGLCVIYYMAVVLIGNLLVVNLFLYLLLSPSCTSKPGAAAGQGPNKRHAGSWILESFRALTVCVQALRVICIISPNSNDSVKDSSVVEVSGCPGNELKIQADTNNEEKKQSKTLYLCNVFHIEACLQIIGSTAVDEHFKGERILTPEQPAPYSTLRKSMDKSTSLKFSLLKNFNSYLTYIGNQRSSDASDCHDGDVQKLQDNKNKTENSPGDCCCAMIGTTVCYSCCPIQNIDTSKGAGRGWYKFRKACLLIVQHRLFEIFIIFIILLSRAALALEDTLLFHWSVLQMVLDKADQVFTFLFLMEMLLKWTAFGFRKYFSSFWCWLDFLILDVSLFSSVGVILGYSAAYLRTLRALRTLRVPSRFKGMRVVLRVMAATAPSMCNSLLVILFVWQIFSILGVNMFAGKFAYCSNHTDSIIFEVDNKSQCYELNDSSPTDIFWKYNDFNFDHVGMGLLSLLIMATSTGWKEIIYAAVDSTEVDSQPEYESKPVMYLYFVVFIVFGCFFSANLFIRFFVDALHQLSNKAGGKHAFMTEEQLKFHGTVRKMFPKSPEKAAPRPMNRFQARLFDLVTAPLFEILVVALICVNAVVMMMDSDDLSEQGQEILMWFLFVFIILYCIEFFLKITALRRHYFSFGLNILDFVVLIFMILGLFFSDLLEKYFVSPAAVFILRLARVSRVLPFFRLGRRIQMLLTSFMMSLPALMNIGLLFLLVVYTYSFVGMRIFYIINFGTIGDSMISMILFSPSSAWSLLVWNSTKYSAPTVVPLWDWANLSAGVIFFCSYVLLHLLLVVHLFIAVILESFNSREAEDAVVLQMFYNTWREFDPEASQVIQYSELSDFCDALQDPLRIPKPNNIRLINMDLPLLPGDQICCLDVLKPLMTQVTFGEEREMDSLKAQLKKKFIGNNTTKVSHEPISSTLQRKQEDVAAAVIQRAFRKHQVQNRPGGAYGAPDKPEDEATGMLVSSQ</sequence>
<evidence type="ECO:0000313" key="15">
    <source>
        <dbReference type="Ensembl" id="ENSPFOP00000007975.2"/>
    </source>
</evidence>
<proteinExistence type="predicted"/>
<comment type="subcellular location">
    <subcellularLocation>
        <location evidence="2">Cell membrane</location>
    </subcellularLocation>
    <subcellularLocation>
        <location evidence="1">Membrane</location>
        <topology evidence="1">Multi-pass membrane protein</topology>
    </subcellularLocation>
</comment>
<evidence type="ECO:0000259" key="13">
    <source>
        <dbReference type="Pfam" id="PF00520"/>
    </source>
</evidence>
<keyword evidence="5 12" id="KW-0812">Transmembrane</keyword>
<feature type="domain" description="Ion transport" evidence="13">
    <location>
        <begin position="558"/>
        <end position="775"/>
    </location>
</feature>
<feature type="compositionally biased region" description="Basic and acidic residues" evidence="11">
    <location>
        <begin position="31"/>
        <end position="44"/>
    </location>
</feature>
<dbReference type="Gene3D" id="1.20.120.350">
    <property type="entry name" value="Voltage-gated potassium channels. Chain C"/>
    <property type="match status" value="4"/>
</dbReference>
<dbReference type="OMA" id="HAGSWIL"/>
<dbReference type="PANTHER" id="PTHR10037">
    <property type="entry name" value="VOLTAGE-GATED CATION CHANNEL CALCIUM AND SODIUM"/>
    <property type="match status" value="1"/>
</dbReference>
<feature type="transmembrane region" description="Helical" evidence="12">
    <location>
        <begin position="119"/>
        <end position="147"/>
    </location>
</feature>
<keyword evidence="8" id="KW-0406">Ion transport</keyword>
<feature type="transmembrane region" description="Helical" evidence="12">
    <location>
        <begin position="1355"/>
        <end position="1373"/>
    </location>
</feature>
<dbReference type="InterPro" id="IPR044564">
    <property type="entry name" value="Na_chnl_inactivation_gate"/>
</dbReference>
<feature type="transmembrane region" description="Helical" evidence="12">
    <location>
        <begin position="1525"/>
        <end position="1550"/>
    </location>
</feature>
<feature type="transmembrane region" description="Helical" evidence="12">
    <location>
        <begin position="1442"/>
        <end position="1468"/>
    </location>
</feature>
<dbReference type="Proteomes" id="UP000028760">
    <property type="component" value="Unassembled WGS sequence"/>
</dbReference>
<dbReference type="GeneTree" id="ENSGT00940000163423"/>
<evidence type="ECO:0000256" key="8">
    <source>
        <dbReference type="ARBA" id="ARBA00023065"/>
    </source>
</evidence>
<feature type="transmembrane region" description="Helical" evidence="12">
    <location>
        <begin position="1242"/>
        <end position="1266"/>
    </location>
</feature>
<evidence type="ECO:0000256" key="4">
    <source>
        <dbReference type="ARBA" id="ARBA00022475"/>
    </source>
</evidence>
<dbReference type="Gene3D" id="1.10.287.70">
    <property type="match status" value="4"/>
</dbReference>
<evidence type="ECO:0000256" key="5">
    <source>
        <dbReference type="ARBA" id="ARBA00022692"/>
    </source>
</evidence>
<feature type="transmembrane region" description="Helical" evidence="12">
    <location>
        <begin position="554"/>
        <end position="574"/>
    </location>
</feature>